<sequence>MVKEEDQRRFVLTDKQRRGGTAPDRTLDFCEASIHAPFDILKNTALENTQERNDKGSNVGENSAIPALHKDTSSLHPLMLSDAADYDCADNDRRLLGRYLWNGLLDGSRGAGEGNSPTLATTAMMTLAACASDALGRWRRTVKLLSQYTRTKWRSQSSPHAISWQRTFYLRCSHTTTLHLGGFVNDRTPEHRRGTHPDRPKIFADKPGTMPSGKHNACEQGQITTVMKIQARSLACSNSDFGEVWGGGLHGYRPKSGRPLSEMKASGTPKPVKGSIEIISAGISSSAVWNVPSFRHALPHLLRKDSGKEW</sequence>
<feature type="compositionally biased region" description="Basic and acidic residues" evidence="1">
    <location>
        <begin position="1"/>
        <end position="17"/>
    </location>
</feature>
<feature type="region of interest" description="Disordered" evidence="1">
    <location>
        <begin position="183"/>
        <end position="215"/>
    </location>
</feature>
<reference evidence="2" key="1">
    <citation type="submission" date="2023-03" db="EMBL/GenBank/DDBJ databases">
        <title>Massive genome expansion in bonnet fungi (Mycena s.s.) driven by repeated elements and novel gene families across ecological guilds.</title>
        <authorList>
            <consortium name="Lawrence Berkeley National Laboratory"/>
            <person name="Harder C.B."/>
            <person name="Miyauchi S."/>
            <person name="Viragh M."/>
            <person name="Kuo A."/>
            <person name="Thoen E."/>
            <person name="Andreopoulos B."/>
            <person name="Lu D."/>
            <person name="Skrede I."/>
            <person name="Drula E."/>
            <person name="Henrissat B."/>
            <person name="Morin E."/>
            <person name="Kohler A."/>
            <person name="Barry K."/>
            <person name="LaButti K."/>
            <person name="Morin E."/>
            <person name="Salamov A."/>
            <person name="Lipzen A."/>
            <person name="Mereny Z."/>
            <person name="Hegedus B."/>
            <person name="Baldrian P."/>
            <person name="Stursova M."/>
            <person name="Weitz H."/>
            <person name="Taylor A."/>
            <person name="Grigoriev I.V."/>
            <person name="Nagy L.G."/>
            <person name="Martin F."/>
            <person name="Kauserud H."/>
        </authorList>
    </citation>
    <scope>NUCLEOTIDE SEQUENCE</scope>
    <source>
        <strain evidence="2">CBHHK182m</strain>
    </source>
</reference>
<organism evidence="2 3">
    <name type="scientific">Mycena metata</name>
    <dbReference type="NCBI Taxonomy" id="1033252"/>
    <lineage>
        <taxon>Eukaryota</taxon>
        <taxon>Fungi</taxon>
        <taxon>Dikarya</taxon>
        <taxon>Basidiomycota</taxon>
        <taxon>Agaricomycotina</taxon>
        <taxon>Agaricomycetes</taxon>
        <taxon>Agaricomycetidae</taxon>
        <taxon>Agaricales</taxon>
        <taxon>Marasmiineae</taxon>
        <taxon>Mycenaceae</taxon>
        <taxon>Mycena</taxon>
    </lineage>
</organism>
<dbReference type="AlphaFoldDB" id="A0AAD7IA11"/>
<feature type="compositionally biased region" description="Basic and acidic residues" evidence="1">
    <location>
        <begin position="187"/>
        <end position="204"/>
    </location>
</feature>
<comment type="caution">
    <text evidence="2">The sequence shown here is derived from an EMBL/GenBank/DDBJ whole genome shotgun (WGS) entry which is preliminary data.</text>
</comment>
<accession>A0AAD7IA11</accession>
<protein>
    <submittedName>
        <fullName evidence="2">Uncharacterized protein</fullName>
    </submittedName>
</protein>
<feature type="region of interest" description="Disordered" evidence="1">
    <location>
        <begin position="1"/>
        <end position="24"/>
    </location>
</feature>
<proteinExistence type="predicted"/>
<keyword evidence="3" id="KW-1185">Reference proteome</keyword>
<evidence type="ECO:0000313" key="3">
    <source>
        <dbReference type="Proteomes" id="UP001215598"/>
    </source>
</evidence>
<dbReference type="EMBL" id="JARKIB010000112">
    <property type="protein sequence ID" value="KAJ7738364.1"/>
    <property type="molecule type" value="Genomic_DNA"/>
</dbReference>
<evidence type="ECO:0000256" key="1">
    <source>
        <dbReference type="SAM" id="MobiDB-lite"/>
    </source>
</evidence>
<name>A0AAD7IA11_9AGAR</name>
<gene>
    <name evidence="2" type="ORF">B0H16DRAFT_1761519</name>
</gene>
<evidence type="ECO:0000313" key="2">
    <source>
        <dbReference type="EMBL" id="KAJ7738364.1"/>
    </source>
</evidence>
<dbReference type="Proteomes" id="UP001215598">
    <property type="component" value="Unassembled WGS sequence"/>
</dbReference>